<dbReference type="AlphaFoldDB" id="A0A1F2PDQ6"/>
<dbReference type="Proteomes" id="UP000176244">
    <property type="component" value="Unassembled WGS sequence"/>
</dbReference>
<reference evidence="3 4" key="1">
    <citation type="submission" date="2015-09" db="EMBL/GenBank/DDBJ databases">
        <title>Genome sequence of Acetobacterium wieringae DSM 1911.</title>
        <authorList>
            <person name="Poehlein A."/>
            <person name="Bengelsdorf F.R."/>
            <person name="Schiel-Bengelsdorf B."/>
            <person name="Duerre P."/>
            <person name="Daniel R."/>
        </authorList>
    </citation>
    <scope>NUCLEOTIDE SEQUENCE [LARGE SCALE GENOMIC DNA]</scope>
    <source>
        <strain evidence="3 4">DSM 1911</strain>
    </source>
</reference>
<evidence type="ECO:0000256" key="2">
    <source>
        <dbReference type="ARBA" id="ARBA00023239"/>
    </source>
</evidence>
<dbReference type="PANTHER" id="PTHR30272:SF1">
    <property type="entry name" value="3-HYDROXYACYL-[ACYL-CARRIER-PROTEIN] DEHYDRATASE"/>
    <property type="match status" value="1"/>
</dbReference>
<dbReference type="GO" id="GO:0019171">
    <property type="term" value="F:(3R)-hydroxyacyl-[acyl-carrier-protein] dehydratase activity"/>
    <property type="evidence" value="ECO:0007669"/>
    <property type="project" value="UniProtKB-EC"/>
</dbReference>
<sequence>MKRDELKKILPHREPMLLIDEAKKIDDTTATGRYTVTGDEFFLQGHFPGNPVVPGVILCEIMAQTSCVLLAELEGANKTPYFTGLNKVKFKEKVRVGDTIEITCSLTKSKPPFYFASGSGSVNGKVAVVGEFSFALIE</sequence>
<evidence type="ECO:0000313" key="4">
    <source>
        <dbReference type="Proteomes" id="UP000176244"/>
    </source>
</evidence>
<protein>
    <submittedName>
        <fullName evidence="3">3-hydroxyacyl-[acyl-carrier-protein] dehydratase FabZ</fullName>
        <ecNumber evidence="3">4.2.1.59</ecNumber>
    </submittedName>
</protein>
<dbReference type="CDD" id="cd01288">
    <property type="entry name" value="FabZ"/>
    <property type="match status" value="1"/>
</dbReference>
<evidence type="ECO:0000313" key="3">
    <source>
        <dbReference type="EMBL" id="OFV69529.1"/>
    </source>
</evidence>
<accession>A0A1F2PDQ6</accession>
<dbReference type="InterPro" id="IPR029069">
    <property type="entry name" value="HotDog_dom_sf"/>
</dbReference>
<dbReference type="EMBL" id="LKEU01000039">
    <property type="protein sequence ID" value="OFV69529.1"/>
    <property type="molecule type" value="Genomic_DNA"/>
</dbReference>
<comment type="similarity">
    <text evidence="1">Belongs to the thioester dehydratase family. FabZ subfamily.</text>
</comment>
<dbReference type="STRING" id="52694.ACWI_29840"/>
<dbReference type="Pfam" id="PF07977">
    <property type="entry name" value="FabA"/>
    <property type="match status" value="1"/>
</dbReference>
<dbReference type="InterPro" id="IPR013114">
    <property type="entry name" value="FabA_FabZ"/>
</dbReference>
<dbReference type="SUPFAM" id="SSF54637">
    <property type="entry name" value="Thioesterase/thiol ester dehydrase-isomerase"/>
    <property type="match status" value="1"/>
</dbReference>
<dbReference type="EC" id="4.2.1.59" evidence="3"/>
<evidence type="ECO:0000256" key="1">
    <source>
        <dbReference type="ARBA" id="ARBA00009174"/>
    </source>
</evidence>
<dbReference type="OrthoDB" id="9772788at2"/>
<gene>
    <name evidence="3" type="primary">fabZ</name>
    <name evidence="3" type="ORF">ACWI_29840</name>
</gene>
<keyword evidence="2 3" id="KW-0456">Lyase</keyword>
<organism evidence="3 4">
    <name type="scientific">Acetobacterium wieringae</name>
    <dbReference type="NCBI Taxonomy" id="52694"/>
    <lineage>
        <taxon>Bacteria</taxon>
        <taxon>Bacillati</taxon>
        <taxon>Bacillota</taxon>
        <taxon>Clostridia</taxon>
        <taxon>Eubacteriales</taxon>
        <taxon>Eubacteriaceae</taxon>
        <taxon>Acetobacterium</taxon>
    </lineage>
</organism>
<proteinExistence type="inferred from homology"/>
<dbReference type="Gene3D" id="3.10.129.10">
    <property type="entry name" value="Hotdog Thioesterase"/>
    <property type="match status" value="1"/>
</dbReference>
<dbReference type="NCBIfam" id="NF000582">
    <property type="entry name" value="PRK00006.1"/>
    <property type="match status" value="1"/>
</dbReference>
<dbReference type="PANTHER" id="PTHR30272">
    <property type="entry name" value="3-HYDROXYACYL-[ACYL-CARRIER-PROTEIN] DEHYDRATASE"/>
    <property type="match status" value="1"/>
</dbReference>
<dbReference type="RefSeq" id="WP_070372245.1">
    <property type="nucleotide sequence ID" value="NZ_LKEU01000039.1"/>
</dbReference>
<name>A0A1F2PDQ6_9FIRM</name>
<comment type="caution">
    <text evidence="3">The sequence shown here is derived from an EMBL/GenBank/DDBJ whole genome shotgun (WGS) entry which is preliminary data.</text>
</comment>